<dbReference type="InterPro" id="IPR018060">
    <property type="entry name" value="HTH_AraC"/>
</dbReference>
<dbReference type="Pfam" id="PF12833">
    <property type="entry name" value="HTH_18"/>
    <property type="match status" value="1"/>
</dbReference>
<dbReference type="SUPFAM" id="SSF46689">
    <property type="entry name" value="Homeodomain-like"/>
    <property type="match status" value="2"/>
</dbReference>
<evidence type="ECO:0000256" key="3">
    <source>
        <dbReference type="ARBA" id="ARBA00023163"/>
    </source>
</evidence>
<protein>
    <submittedName>
        <fullName evidence="5">AraC family transcriptional regulator</fullName>
    </submittedName>
</protein>
<dbReference type="InterPro" id="IPR018062">
    <property type="entry name" value="HTH_AraC-typ_CS"/>
</dbReference>
<dbReference type="Gene3D" id="1.10.10.60">
    <property type="entry name" value="Homeodomain-like"/>
    <property type="match status" value="1"/>
</dbReference>
<dbReference type="EMBL" id="SOBG01000002">
    <property type="protein sequence ID" value="TDT72019.1"/>
    <property type="molecule type" value="Genomic_DNA"/>
</dbReference>
<feature type="domain" description="HTH araC/xylS-type" evidence="4">
    <location>
        <begin position="174"/>
        <end position="270"/>
    </location>
</feature>
<comment type="caution">
    <text evidence="5">The sequence shown here is derived from an EMBL/GenBank/DDBJ whole genome shotgun (WGS) entry which is preliminary data.</text>
</comment>
<dbReference type="PANTHER" id="PTHR43280:SF28">
    <property type="entry name" value="HTH-TYPE TRANSCRIPTIONAL ACTIVATOR RHAS"/>
    <property type="match status" value="1"/>
</dbReference>
<dbReference type="InterPro" id="IPR009057">
    <property type="entry name" value="Homeodomain-like_sf"/>
</dbReference>
<dbReference type="PANTHER" id="PTHR43280">
    <property type="entry name" value="ARAC-FAMILY TRANSCRIPTIONAL REGULATOR"/>
    <property type="match status" value="1"/>
</dbReference>
<dbReference type="InterPro" id="IPR009594">
    <property type="entry name" value="Tscrpt_reg_HTH_AraC_N"/>
</dbReference>
<dbReference type="RefSeq" id="WP_134112606.1">
    <property type="nucleotide sequence ID" value="NZ_SOBG01000002.1"/>
</dbReference>
<name>A0AA46DZZ0_9FUSO</name>
<evidence type="ECO:0000313" key="6">
    <source>
        <dbReference type="Proteomes" id="UP000294678"/>
    </source>
</evidence>
<accession>A0AA46DZZ0</accession>
<evidence type="ECO:0000313" key="5">
    <source>
        <dbReference type="EMBL" id="TDT72019.1"/>
    </source>
</evidence>
<dbReference type="GO" id="GO:0003700">
    <property type="term" value="F:DNA-binding transcription factor activity"/>
    <property type="evidence" value="ECO:0007669"/>
    <property type="project" value="InterPro"/>
</dbReference>
<dbReference type="PROSITE" id="PS00041">
    <property type="entry name" value="HTH_ARAC_FAMILY_1"/>
    <property type="match status" value="1"/>
</dbReference>
<sequence>MLNNFNKIAENYDNVESKYLKILYYDLSKGYKDTYKSYNNYRLCTILSGKKKVSVNNNTSFTYNSSEFLLLPPNSSVNMEINTDTKAVVYEFNSHLIEKISNKVEKKFADIENITKLNLSNNLSYSINNLKINIMRNEKEAKFFMDLYAQELVFQLLNEIPKEKNIQNKYNPAKIAKEIIEKDGNENLSIYEIAKILNMSQSNLDYYFKMEYGITPKKYQNKIKIKKSVNLLLKYSVTETAMILGFDNISHFIRLFKQYYNTTPKQYIKRFGK</sequence>
<evidence type="ECO:0000256" key="1">
    <source>
        <dbReference type="ARBA" id="ARBA00023015"/>
    </source>
</evidence>
<evidence type="ECO:0000256" key="2">
    <source>
        <dbReference type="ARBA" id="ARBA00023125"/>
    </source>
</evidence>
<proteinExistence type="predicted"/>
<dbReference type="InterPro" id="IPR020449">
    <property type="entry name" value="Tscrpt_reg_AraC-type_HTH"/>
</dbReference>
<keyword evidence="6" id="KW-1185">Reference proteome</keyword>
<dbReference type="GO" id="GO:0043565">
    <property type="term" value="F:sequence-specific DNA binding"/>
    <property type="evidence" value="ECO:0007669"/>
    <property type="project" value="InterPro"/>
</dbReference>
<keyword evidence="1" id="KW-0805">Transcription regulation</keyword>
<reference evidence="5 6" key="1">
    <citation type="submission" date="2019-03" db="EMBL/GenBank/DDBJ databases">
        <title>Genomic Encyclopedia of Type Strains, Phase IV (KMG-IV): sequencing the most valuable type-strain genomes for metagenomic binning, comparative biology and taxonomic classification.</title>
        <authorList>
            <person name="Goeker M."/>
        </authorList>
    </citation>
    <scope>NUCLEOTIDE SEQUENCE [LARGE SCALE GENOMIC DNA]</scope>
    <source>
        <strain evidence="5 6">DSM 100055</strain>
    </source>
</reference>
<dbReference type="PROSITE" id="PS01124">
    <property type="entry name" value="HTH_ARAC_FAMILY_2"/>
    <property type="match status" value="1"/>
</dbReference>
<dbReference type="PRINTS" id="PR00032">
    <property type="entry name" value="HTHARAC"/>
</dbReference>
<dbReference type="Proteomes" id="UP000294678">
    <property type="component" value="Unassembled WGS sequence"/>
</dbReference>
<gene>
    <name evidence="5" type="ORF">EV215_0715</name>
</gene>
<keyword evidence="2" id="KW-0238">DNA-binding</keyword>
<dbReference type="SMART" id="SM00342">
    <property type="entry name" value="HTH_ARAC"/>
    <property type="match status" value="1"/>
</dbReference>
<organism evidence="5 6">
    <name type="scientific">Hypnocyclicus thermotrophus</name>
    <dbReference type="NCBI Taxonomy" id="1627895"/>
    <lineage>
        <taxon>Bacteria</taxon>
        <taxon>Fusobacteriati</taxon>
        <taxon>Fusobacteriota</taxon>
        <taxon>Fusobacteriia</taxon>
        <taxon>Fusobacteriales</taxon>
        <taxon>Fusobacteriaceae</taxon>
        <taxon>Hypnocyclicus</taxon>
    </lineage>
</organism>
<dbReference type="Pfam" id="PF06719">
    <property type="entry name" value="AraC_N"/>
    <property type="match status" value="1"/>
</dbReference>
<dbReference type="AlphaFoldDB" id="A0AA46DZZ0"/>
<evidence type="ECO:0000259" key="4">
    <source>
        <dbReference type="PROSITE" id="PS01124"/>
    </source>
</evidence>
<keyword evidence="3" id="KW-0804">Transcription</keyword>